<evidence type="ECO:0000313" key="3">
    <source>
        <dbReference type="Proteomes" id="UP000324222"/>
    </source>
</evidence>
<feature type="compositionally biased region" description="Polar residues" evidence="1">
    <location>
        <begin position="11"/>
        <end position="21"/>
    </location>
</feature>
<feature type="region of interest" description="Disordered" evidence="1">
    <location>
        <begin position="1"/>
        <end position="21"/>
    </location>
</feature>
<dbReference type="AlphaFoldDB" id="A0A5B7G7K1"/>
<accession>A0A5B7G7K1</accession>
<organism evidence="2 3">
    <name type="scientific">Portunus trituberculatus</name>
    <name type="common">Swimming crab</name>
    <name type="synonym">Neptunus trituberculatus</name>
    <dbReference type="NCBI Taxonomy" id="210409"/>
    <lineage>
        <taxon>Eukaryota</taxon>
        <taxon>Metazoa</taxon>
        <taxon>Ecdysozoa</taxon>
        <taxon>Arthropoda</taxon>
        <taxon>Crustacea</taxon>
        <taxon>Multicrustacea</taxon>
        <taxon>Malacostraca</taxon>
        <taxon>Eumalacostraca</taxon>
        <taxon>Eucarida</taxon>
        <taxon>Decapoda</taxon>
        <taxon>Pleocyemata</taxon>
        <taxon>Brachyura</taxon>
        <taxon>Eubrachyura</taxon>
        <taxon>Portunoidea</taxon>
        <taxon>Portunidae</taxon>
        <taxon>Portuninae</taxon>
        <taxon>Portunus</taxon>
    </lineage>
</organism>
<dbReference type="Proteomes" id="UP000324222">
    <property type="component" value="Unassembled WGS sequence"/>
</dbReference>
<evidence type="ECO:0000256" key="1">
    <source>
        <dbReference type="SAM" id="MobiDB-lite"/>
    </source>
</evidence>
<dbReference type="EMBL" id="VSRR010013564">
    <property type="protein sequence ID" value="MPC55941.1"/>
    <property type="molecule type" value="Genomic_DNA"/>
</dbReference>
<gene>
    <name evidence="2" type="ORF">E2C01_049889</name>
</gene>
<reference evidence="2 3" key="1">
    <citation type="submission" date="2019-05" db="EMBL/GenBank/DDBJ databases">
        <title>Another draft genome of Portunus trituberculatus and its Hox gene families provides insights of decapod evolution.</title>
        <authorList>
            <person name="Jeong J.-H."/>
            <person name="Song I."/>
            <person name="Kim S."/>
            <person name="Choi T."/>
            <person name="Kim D."/>
            <person name="Ryu S."/>
            <person name="Kim W."/>
        </authorList>
    </citation>
    <scope>NUCLEOTIDE SEQUENCE [LARGE SCALE GENOMIC DNA]</scope>
    <source>
        <tissue evidence="2">Muscle</tissue>
    </source>
</reference>
<protein>
    <submittedName>
        <fullName evidence="2">Uncharacterized protein</fullName>
    </submittedName>
</protein>
<sequence length="119" mass="12977">MSCLSAWNPKPTDSGNAGSGTTAITLRKSLLPQTRLPKSLCRLKRSSFGSYLSPTLTHRAPRGLYAKSGGGISERIFTSRAGISGQSSSKSLEESHQRLFVQIRSCHDTDDFCVYKLPK</sequence>
<evidence type="ECO:0000313" key="2">
    <source>
        <dbReference type="EMBL" id="MPC55941.1"/>
    </source>
</evidence>
<comment type="caution">
    <text evidence="2">The sequence shown here is derived from an EMBL/GenBank/DDBJ whole genome shotgun (WGS) entry which is preliminary data.</text>
</comment>
<keyword evidence="3" id="KW-1185">Reference proteome</keyword>
<proteinExistence type="predicted"/>
<name>A0A5B7G7K1_PORTR</name>